<feature type="active site" description="Nucleophile" evidence="8">
    <location>
        <position position="328"/>
    </location>
</feature>
<dbReference type="AlphaFoldDB" id="F3Z2C4"/>
<dbReference type="Pfam" id="PF01656">
    <property type="entry name" value="CbiA"/>
    <property type="match status" value="1"/>
</dbReference>
<dbReference type="Pfam" id="PF07685">
    <property type="entry name" value="GATase_3"/>
    <property type="match status" value="1"/>
</dbReference>
<comment type="pathway">
    <text evidence="8">Cofactor biosynthesis; adenosylcobalamin biosynthesis; cob(II)yrinate a,c-diamide from sirohydrochlorin (anaerobic route): step 10/10.</text>
</comment>
<evidence type="ECO:0000313" key="12">
    <source>
        <dbReference type="Proteomes" id="UP000007844"/>
    </source>
</evidence>
<feature type="domain" description="CobB/CobQ-like glutamine amidotransferase" evidence="10">
    <location>
        <begin position="246"/>
        <end position="438"/>
    </location>
</feature>
<evidence type="ECO:0000256" key="8">
    <source>
        <dbReference type="HAMAP-Rule" id="MF_00027"/>
    </source>
</evidence>
<name>F3Z2C4_DESAF</name>
<dbReference type="GO" id="GO:0005524">
    <property type="term" value="F:ATP binding"/>
    <property type="evidence" value="ECO:0007669"/>
    <property type="project" value="UniProtKB-UniRule"/>
</dbReference>
<gene>
    <name evidence="8" type="primary">cbiA</name>
    <name evidence="11" type="ORF">Desaf_1831</name>
</gene>
<feature type="domain" description="CobQ/CobB/MinD/ParA nucleotide binding" evidence="9">
    <location>
        <begin position="5"/>
        <end position="190"/>
    </location>
</feature>
<protein>
    <recommendedName>
        <fullName evidence="8">Cobyrinate a,c-diamide synthase</fullName>
        <ecNumber evidence="8">6.3.5.11</ecNumber>
    </recommendedName>
    <alternativeName>
        <fullName evidence="8">Cobyrinic acid a,c-diamide synthetase</fullName>
    </alternativeName>
</protein>
<keyword evidence="3 8" id="KW-0436">Ligase</keyword>
<dbReference type="EC" id="6.3.5.11" evidence="8"/>
<dbReference type="PROSITE" id="PS51274">
    <property type="entry name" value="GATASE_COBBQ"/>
    <property type="match status" value="1"/>
</dbReference>
<keyword evidence="5 8" id="KW-0067">ATP-binding</keyword>
<comment type="catalytic activity">
    <reaction evidence="8">
        <text>cob(II)yrinate + 2 L-glutamine + 2 ATP + 2 H2O = cob(II)yrinate a,c diamide + 2 L-glutamate + 2 ADP + 2 phosphate + 2 H(+)</text>
        <dbReference type="Rhea" id="RHEA:26289"/>
        <dbReference type="ChEBI" id="CHEBI:15377"/>
        <dbReference type="ChEBI" id="CHEBI:15378"/>
        <dbReference type="ChEBI" id="CHEBI:29985"/>
        <dbReference type="ChEBI" id="CHEBI:30616"/>
        <dbReference type="ChEBI" id="CHEBI:43474"/>
        <dbReference type="ChEBI" id="CHEBI:58359"/>
        <dbReference type="ChEBI" id="CHEBI:58537"/>
        <dbReference type="ChEBI" id="CHEBI:58894"/>
        <dbReference type="ChEBI" id="CHEBI:456216"/>
        <dbReference type="EC" id="6.3.5.11"/>
    </reaction>
</comment>
<comment type="miscellaneous">
    <text evidence="8">The a and c carboxylates of cobyrinate are activated for nucleophilic attack via formation of a phosphorylated intermediate by ATP. CbiA catalyzes first the amidation of the c-carboxylate, and then that of the a-carboxylate.</text>
</comment>
<dbReference type="InterPro" id="IPR011698">
    <property type="entry name" value="GATase_3"/>
</dbReference>
<dbReference type="InterPro" id="IPR004484">
    <property type="entry name" value="CbiA/CobB_synth"/>
</dbReference>
<dbReference type="SUPFAM" id="SSF52317">
    <property type="entry name" value="Class I glutamine amidotransferase-like"/>
    <property type="match status" value="1"/>
</dbReference>
<dbReference type="HAMAP" id="MF_00027">
    <property type="entry name" value="CobB_CbiA"/>
    <property type="match status" value="1"/>
</dbReference>
<dbReference type="eggNOG" id="COG1797">
    <property type="taxonomic scope" value="Bacteria"/>
</dbReference>
<feature type="site" description="Increases nucleophilicity of active site Cys" evidence="8">
    <location>
        <position position="432"/>
    </location>
</feature>
<dbReference type="NCBIfam" id="TIGR00379">
    <property type="entry name" value="cobB"/>
    <property type="match status" value="1"/>
</dbReference>
<dbReference type="NCBIfam" id="NF002204">
    <property type="entry name" value="PRK01077.1"/>
    <property type="match status" value="1"/>
</dbReference>
<dbReference type="EMBL" id="CP003221">
    <property type="protein sequence ID" value="EGJ50164.1"/>
    <property type="molecule type" value="Genomic_DNA"/>
</dbReference>
<dbReference type="CDD" id="cd03130">
    <property type="entry name" value="GATase1_CobB"/>
    <property type="match status" value="1"/>
</dbReference>
<dbReference type="PANTHER" id="PTHR43873:SF1">
    <property type="entry name" value="COBYRINATE A,C-DIAMIDE SYNTHASE"/>
    <property type="match status" value="1"/>
</dbReference>
<dbReference type="UniPathway" id="UPA00148">
    <property type="reaction ID" value="UER00231"/>
</dbReference>
<evidence type="ECO:0000256" key="6">
    <source>
        <dbReference type="ARBA" id="ARBA00022842"/>
    </source>
</evidence>
<evidence type="ECO:0000256" key="7">
    <source>
        <dbReference type="ARBA" id="ARBA00022962"/>
    </source>
</evidence>
<dbReference type="Gene3D" id="3.40.50.300">
    <property type="entry name" value="P-loop containing nucleotide triphosphate hydrolases"/>
    <property type="match status" value="2"/>
</dbReference>
<dbReference type="Proteomes" id="UP000007844">
    <property type="component" value="Chromosome"/>
</dbReference>
<evidence type="ECO:0000256" key="2">
    <source>
        <dbReference type="ARBA" id="ARBA00022573"/>
    </source>
</evidence>
<evidence type="ECO:0000256" key="3">
    <source>
        <dbReference type="ARBA" id="ARBA00022598"/>
    </source>
</evidence>
<keyword evidence="4 8" id="KW-0547">Nucleotide-binding</keyword>
<dbReference type="STRING" id="690850.Desaf_1831"/>
<evidence type="ECO:0000259" key="9">
    <source>
        <dbReference type="Pfam" id="PF01656"/>
    </source>
</evidence>
<dbReference type="InterPro" id="IPR027417">
    <property type="entry name" value="P-loop_NTPase"/>
</dbReference>
<dbReference type="Gene3D" id="3.40.50.880">
    <property type="match status" value="1"/>
</dbReference>
<comment type="domain">
    <text evidence="8">Comprises of two domains. The C-terminal domain contains the binding site for glutamine and catalyzes the hydrolysis of this substrate to glutamate and ammonia. The N-terminal domain is anticipated to bind ATP and cobyrinate and catalyzes the ultimate synthesis of the diamide product. The ammonia produced via the glutaminase domain is probably translocated to the adjacent domain via a molecular tunnel, where it reacts with an activated intermediate.</text>
</comment>
<dbReference type="CDD" id="cd05388">
    <property type="entry name" value="CobB_N"/>
    <property type="match status" value="1"/>
</dbReference>
<dbReference type="GO" id="GO:0009236">
    <property type="term" value="P:cobalamin biosynthetic process"/>
    <property type="evidence" value="ECO:0007669"/>
    <property type="project" value="UniProtKB-UniRule"/>
</dbReference>
<keyword evidence="12" id="KW-1185">Reference proteome</keyword>
<dbReference type="KEGG" id="daf:Desaf_1831"/>
<evidence type="ECO:0000259" key="10">
    <source>
        <dbReference type="Pfam" id="PF07685"/>
    </source>
</evidence>
<evidence type="ECO:0000256" key="5">
    <source>
        <dbReference type="ARBA" id="ARBA00022840"/>
    </source>
</evidence>
<keyword evidence="7 8" id="KW-0315">Glutamine amidotransferase</keyword>
<accession>F3Z2C4</accession>
<comment type="similarity">
    <text evidence="8">Belongs to the CobB/CbiA family.</text>
</comment>
<reference evidence="11 12" key="1">
    <citation type="journal article" date="2011" name="J. Bacteriol.">
        <title>Genome sequence of the mercury-methylating and pleomorphic Desulfovibrio africanus Strain Walvis Bay.</title>
        <authorList>
            <person name="Brown S.D."/>
            <person name="Wall J.D."/>
            <person name="Kucken A.M."/>
            <person name="Gilmour C.C."/>
            <person name="Podar M."/>
            <person name="Brandt C.C."/>
            <person name="Teshima H."/>
            <person name="Detter J.C."/>
            <person name="Han C.S."/>
            <person name="Land M.L."/>
            <person name="Lucas S."/>
            <person name="Han J."/>
            <person name="Pennacchio L."/>
            <person name="Nolan M."/>
            <person name="Pitluck S."/>
            <person name="Woyke T."/>
            <person name="Goodwin L."/>
            <person name="Palumbo A.V."/>
            <person name="Elias D.A."/>
        </authorList>
    </citation>
    <scope>NUCLEOTIDE SEQUENCE [LARGE SCALE GENOMIC DNA]</scope>
    <source>
        <strain evidence="11 12">Walvis Bay</strain>
    </source>
</reference>
<dbReference type="GO" id="GO:0042242">
    <property type="term" value="F:cobyrinic acid a,c-diamide synthase activity"/>
    <property type="evidence" value="ECO:0007669"/>
    <property type="project" value="UniProtKB-UniRule"/>
</dbReference>
<dbReference type="HOGENOM" id="CLU_022752_2_0_7"/>
<evidence type="ECO:0000313" key="11">
    <source>
        <dbReference type="EMBL" id="EGJ50164.1"/>
    </source>
</evidence>
<dbReference type="InterPro" id="IPR002586">
    <property type="entry name" value="CobQ/CobB/MinD/ParA_Nub-bd_dom"/>
</dbReference>
<evidence type="ECO:0000256" key="1">
    <source>
        <dbReference type="ARBA" id="ARBA00001946"/>
    </source>
</evidence>
<proteinExistence type="inferred from homology"/>
<comment type="cofactor">
    <cofactor evidence="1 8">
        <name>Mg(2+)</name>
        <dbReference type="ChEBI" id="CHEBI:18420"/>
    </cofactor>
</comment>
<evidence type="ECO:0000256" key="4">
    <source>
        <dbReference type="ARBA" id="ARBA00022741"/>
    </source>
</evidence>
<dbReference type="RefSeq" id="WP_014259922.1">
    <property type="nucleotide sequence ID" value="NC_016629.1"/>
</dbReference>
<comment type="function">
    <text evidence="8">Catalyzes the ATP-dependent amidation of the two carboxylate groups at positions a and c of cobyrinate, using either L-glutamine or ammonia as the nitrogen source.</text>
</comment>
<dbReference type="PANTHER" id="PTHR43873">
    <property type="entry name" value="COBYRINATE A,C-DIAMIDE SYNTHASE"/>
    <property type="match status" value="1"/>
</dbReference>
<organism evidence="11 12">
    <name type="scientific">Desulfocurvibacter africanus subsp. africanus str. Walvis Bay</name>
    <dbReference type="NCBI Taxonomy" id="690850"/>
    <lineage>
        <taxon>Bacteria</taxon>
        <taxon>Pseudomonadati</taxon>
        <taxon>Thermodesulfobacteriota</taxon>
        <taxon>Desulfovibrionia</taxon>
        <taxon>Desulfovibrionales</taxon>
        <taxon>Desulfovibrionaceae</taxon>
        <taxon>Desulfocurvibacter</taxon>
    </lineage>
</organism>
<keyword evidence="2 8" id="KW-0169">Cobalamin biosynthesis</keyword>
<keyword evidence="6 8" id="KW-0460">Magnesium</keyword>
<sequence>MAKGIVIAGTHSGCGKTTVTLALMAALRRKGLVVQPFKVGPDFIDPGHHALAAGRQSHNLDGWMCGRRAVQDVFARHAWDADIAVAEGVMGLYDGFSPISEQGSTAEIAKWLKLPVLLVVDARSMARSAAALVKGFAEFDPFLNLAGVAFNRAGSENHAKLLAEAMTLAPNVPLAGVLRRREGLATPSRHLGLVTACEAPLPPATMEKLADWIEQGLDLNRLVANLPHLAIYPPDDPDLPESRAAIGVAWDKAFCFYYDENLRLLRESGARLIYFSPMEDQALPQGLHGLYLGGGYPEVHARALAQNRSMRRDIRDFCRSGRPVLAECGGFMYLMDALVGEHGQNFPMAGVLPFTASMNERFAALGYREVTLARDCPLGPAGLKVRGHEFHYSSIPDKAYAGAGLYIVSDRHGSLSRPEGFTEGNVVASYIHLHFGSNPSLAPRFVDACAGAVPASQ</sequence>
<dbReference type="SUPFAM" id="SSF52540">
    <property type="entry name" value="P-loop containing nucleoside triphosphate hydrolases"/>
    <property type="match status" value="1"/>
</dbReference>
<dbReference type="InterPro" id="IPR029062">
    <property type="entry name" value="Class_I_gatase-like"/>
</dbReference>